<dbReference type="OrthoDB" id="7744478at2"/>
<proteinExistence type="predicted"/>
<evidence type="ECO:0000313" key="2">
    <source>
        <dbReference type="EMBL" id="ETX13217.1"/>
    </source>
</evidence>
<organism evidence="2 3">
    <name type="scientific">Roseivivax halodurans JCM 10272</name>
    <dbReference type="NCBI Taxonomy" id="1449350"/>
    <lineage>
        <taxon>Bacteria</taxon>
        <taxon>Pseudomonadati</taxon>
        <taxon>Pseudomonadota</taxon>
        <taxon>Alphaproteobacteria</taxon>
        <taxon>Rhodobacterales</taxon>
        <taxon>Roseobacteraceae</taxon>
        <taxon>Roseivivax</taxon>
    </lineage>
</organism>
<evidence type="ECO:0000313" key="3">
    <source>
        <dbReference type="Proteomes" id="UP000022447"/>
    </source>
</evidence>
<dbReference type="Pfam" id="PF06411">
    <property type="entry name" value="HdeA"/>
    <property type="match status" value="1"/>
</dbReference>
<accession>X7EB81</accession>
<feature type="signal peptide" evidence="1">
    <location>
        <begin position="1"/>
        <end position="23"/>
    </location>
</feature>
<gene>
    <name evidence="2" type="ORF">OCH239_12910</name>
</gene>
<comment type="caution">
    <text evidence="2">The sequence shown here is derived from an EMBL/GenBank/DDBJ whole genome shotgun (WGS) entry which is preliminary data.</text>
</comment>
<reference evidence="2 3" key="1">
    <citation type="submission" date="2014-01" db="EMBL/GenBank/DDBJ databases">
        <title>Roseivivax halodurans JCM 10272 Genome Sequencing.</title>
        <authorList>
            <person name="Lai Q."/>
            <person name="Li G."/>
            <person name="Shao Z."/>
        </authorList>
    </citation>
    <scope>NUCLEOTIDE SEQUENCE [LARGE SCALE GENOMIC DNA]</scope>
    <source>
        <strain evidence="2 3">JCM 10272</strain>
    </source>
</reference>
<dbReference type="AlphaFoldDB" id="X7EB81"/>
<protein>
    <submittedName>
        <fullName evidence="2">Uncharacterized protein</fullName>
    </submittedName>
</protein>
<keyword evidence="1" id="KW-0732">Signal</keyword>
<evidence type="ECO:0000256" key="1">
    <source>
        <dbReference type="SAM" id="SignalP"/>
    </source>
</evidence>
<dbReference type="EMBL" id="JALZ01000033">
    <property type="protein sequence ID" value="ETX13217.1"/>
    <property type="molecule type" value="Genomic_DNA"/>
</dbReference>
<dbReference type="InterPro" id="IPR010486">
    <property type="entry name" value="HNS-dep_expression_A/B"/>
</dbReference>
<name>X7EB81_9RHOB</name>
<keyword evidence="3" id="KW-1185">Reference proteome</keyword>
<dbReference type="Proteomes" id="UP000022447">
    <property type="component" value="Unassembled WGS sequence"/>
</dbReference>
<sequence length="95" mass="9754">MNVFNRVLATCGMAMTLAAPAFAQQEEMDITSITCAEFGDMDEQGQLAAAAALVERLASGQSASSARVRLDSICGSNEGSTALIVAATSGMSMDD</sequence>
<feature type="chain" id="PRO_5004977500" evidence="1">
    <location>
        <begin position="24"/>
        <end position="95"/>
    </location>
</feature>